<name>A0ACB7WK36_DIOAL</name>
<sequence>MVIIVPQVQLAPDGMVGVSELVDKYYTLNKKITMSRGCFDDTKGAMLVNNLATKKPSALGLDTYYKQYYLCLVATAATIKWNALFSLPYNNSITINEIIIYISSLKLLLKSEFLPYEL</sequence>
<dbReference type="EMBL" id="CM037013">
    <property type="protein sequence ID" value="KAH7688687.1"/>
    <property type="molecule type" value="Genomic_DNA"/>
</dbReference>
<organism evidence="1 2">
    <name type="scientific">Dioscorea alata</name>
    <name type="common">Purple yam</name>
    <dbReference type="NCBI Taxonomy" id="55571"/>
    <lineage>
        <taxon>Eukaryota</taxon>
        <taxon>Viridiplantae</taxon>
        <taxon>Streptophyta</taxon>
        <taxon>Embryophyta</taxon>
        <taxon>Tracheophyta</taxon>
        <taxon>Spermatophyta</taxon>
        <taxon>Magnoliopsida</taxon>
        <taxon>Liliopsida</taxon>
        <taxon>Dioscoreales</taxon>
        <taxon>Dioscoreaceae</taxon>
        <taxon>Dioscorea</taxon>
    </lineage>
</organism>
<gene>
    <name evidence="1" type="ORF">IHE45_03G047700</name>
</gene>
<proteinExistence type="predicted"/>
<accession>A0ACB7WK36</accession>
<keyword evidence="2" id="KW-1185">Reference proteome</keyword>
<reference evidence="2" key="1">
    <citation type="journal article" date="2022" name="Nat. Commun.">
        <title>Chromosome evolution and the genetic basis of agronomically important traits in greater yam.</title>
        <authorList>
            <person name="Bredeson J.V."/>
            <person name="Lyons J.B."/>
            <person name="Oniyinde I.O."/>
            <person name="Okereke N.R."/>
            <person name="Kolade O."/>
            <person name="Nnabue I."/>
            <person name="Nwadili C.O."/>
            <person name="Hribova E."/>
            <person name="Parker M."/>
            <person name="Nwogha J."/>
            <person name="Shu S."/>
            <person name="Carlson J."/>
            <person name="Kariba R."/>
            <person name="Muthemba S."/>
            <person name="Knop K."/>
            <person name="Barton G.J."/>
            <person name="Sherwood A.V."/>
            <person name="Lopez-Montes A."/>
            <person name="Asiedu R."/>
            <person name="Jamnadass R."/>
            <person name="Muchugi A."/>
            <person name="Goodstein D."/>
            <person name="Egesi C.N."/>
            <person name="Featherston J."/>
            <person name="Asfaw A."/>
            <person name="Simpson G.G."/>
            <person name="Dolezel J."/>
            <person name="Hendre P.S."/>
            <person name="Van Deynze A."/>
            <person name="Kumar P.L."/>
            <person name="Obidiegwu J.E."/>
            <person name="Bhattacharjee R."/>
            <person name="Rokhsar D.S."/>
        </authorList>
    </citation>
    <scope>NUCLEOTIDE SEQUENCE [LARGE SCALE GENOMIC DNA]</scope>
    <source>
        <strain evidence="2">cv. TDa95/00328</strain>
    </source>
</reference>
<comment type="caution">
    <text evidence="1">The sequence shown here is derived from an EMBL/GenBank/DDBJ whole genome shotgun (WGS) entry which is preliminary data.</text>
</comment>
<dbReference type="Proteomes" id="UP000827976">
    <property type="component" value="Chromosome 3"/>
</dbReference>
<evidence type="ECO:0000313" key="1">
    <source>
        <dbReference type="EMBL" id="KAH7688687.1"/>
    </source>
</evidence>
<evidence type="ECO:0000313" key="2">
    <source>
        <dbReference type="Proteomes" id="UP000827976"/>
    </source>
</evidence>
<protein>
    <submittedName>
        <fullName evidence="1">Uncharacterized protein</fullName>
    </submittedName>
</protein>